<dbReference type="EMBL" id="JH921431">
    <property type="protein sequence ID" value="EKD19114.1"/>
    <property type="molecule type" value="Genomic_DNA"/>
</dbReference>
<gene>
    <name evidence="2" type="ORF">MBM_02351</name>
</gene>
<sequence>MYGMDAHCTTDWFRLMTLSRMIVSSYEQGQMETKIIPYATRIEYITGWNRKLQQSTSGKTSRLLEDAGREVDRSDRRREGTRAHAKTEAGTASRERICSSGDGRHTRETGLAKGRRGMKREVRSKTNEFPGPETKGGRRRRVDMRNWVGTVDKNYDDSEMNCMEVGGVRRKPVNVSNGVFCTDYAEDRGEHLLSYLLVFRGAVVATSLEWAPLEPPDGQLCGTSTHDKQGKHPSDRRRGGCGGVAGVAGNLNQLAKCTIHMSLTRLLGAEHQKNETSKSTSFEHSRLQLFGTDHQGPLLSTIAIWQHNATTAQSHICTMVQRHNA</sequence>
<organism evidence="2 3">
    <name type="scientific">Marssonina brunnea f. sp. multigermtubi (strain MB_m1)</name>
    <name type="common">Marssonina leaf spot fungus</name>
    <dbReference type="NCBI Taxonomy" id="1072389"/>
    <lineage>
        <taxon>Eukaryota</taxon>
        <taxon>Fungi</taxon>
        <taxon>Dikarya</taxon>
        <taxon>Ascomycota</taxon>
        <taxon>Pezizomycotina</taxon>
        <taxon>Leotiomycetes</taxon>
        <taxon>Helotiales</taxon>
        <taxon>Drepanopezizaceae</taxon>
        <taxon>Drepanopeziza</taxon>
    </lineage>
</organism>
<protein>
    <submittedName>
        <fullName evidence="2">Uncharacterized protein</fullName>
    </submittedName>
</protein>
<name>K1Y1V8_MARBU</name>
<dbReference type="KEGG" id="mbe:MBM_02351"/>
<proteinExistence type="predicted"/>
<evidence type="ECO:0000313" key="3">
    <source>
        <dbReference type="Proteomes" id="UP000006753"/>
    </source>
</evidence>
<feature type="compositionally biased region" description="Basic and acidic residues" evidence="1">
    <location>
        <begin position="62"/>
        <end position="110"/>
    </location>
</feature>
<feature type="region of interest" description="Disordered" evidence="1">
    <location>
        <begin position="55"/>
        <end position="140"/>
    </location>
</feature>
<evidence type="ECO:0000313" key="2">
    <source>
        <dbReference type="EMBL" id="EKD19114.1"/>
    </source>
</evidence>
<evidence type="ECO:0000256" key="1">
    <source>
        <dbReference type="SAM" id="MobiDB-lite"/>
    </source>
</evidence>
<dbReference type="Proteomes" id="UP000006753">
    <property type="component" value="Unassembled WGS sequence"/>
</dbReference>
<dbReference type="InParanoid" id="K1Y1V8"/>
<reference evidence="2 3" key="1">
    <citation type="journal article" date="2012" name="BMC Genomics">
        <title>Sequencing the genome of Marssonina brunnea reveals fungus-poplar co-evolution.</title>
        <authorList>
            <person name="Zhu S."/>
            <person name="Cao Y.-Z."/>
            <person name="Jiang C."/>
            <person name="Tan B.-Y."/>
            <person name="Wang Z."/>
            <person name="Feng S."/>
            <person name="Zhang L."/>
            <person name="Su X.-H."/>
            <person name="Brejova B."/>
            <person name="Vinar T."/>
            <person name="Xu M."/>
            <person name="Wang M.-X."/>
            <person name="Zhang S.-G."/>
            <person name="Huang M.-R."/>
            <person name="Wu R."/>
            <person name="Zhou Y."/>
        </authorList>
    </citation>
    <scope>NUCLEOTIDE SEQUENCE [LARGE SCALE GENOMIC DNA]</scope>
    <source>
        <strain evidence="2 3">MB_m1</strain>
    </source>
</reference>
<dbReference type="HOGENOM" id="CLU_855499_0_0_1"/>
<dbReference type="AlphaFoldDB" id="K1Y1V8"/>
<keyword evidence="3" id="KW-1185">Reference proteome</keyword>
<accession>K1Y1V8</accession>